<reference evidence="2 3" key="1">
    <citation type="submission" date="2024-02" db="EMBL/GenBank/DDBJ databases">
        <title>De novo assembly and annotation of 12 fungi associated with fruit tree decline syndrome in Ontario, Canada.</title>
        <authorList>
            <person name="Sulman M."/>
            <person name="Ellouze W."/>
            <person name="Ilyukhin E."/>
        </authorList>
    </citation>
    <scope>NUCLEOTIDE SEQUENCE [LARGE SCALE GENOMIC DNA]</scope>
    <source>
        <strain evidence="2 3">M1-105</strain>
    </source>
</reference>
<comment type="caution">
    <text evidence="2">The sequence shown here is derived from an EMBL/GenBank/DDBJ whole genome shotgun (WGS) entry which is preliminary data.</text>
</comment>
<dbReference type="SUPFAM" id="SSF56112">
    <property type="entry name" value="Protein kinase-like (PK-like)"/>
    <property type="match status" value="1"/>
</dbReference>
<sequence>MPVLQVDVGPHNVLLDWDENAKLSEFAGSSINGSKPLVAPSEHSEHPDFPAATPSVQSEMFALGSTLYEVETTRQPYHDRAEKEIQELFHVWSFPDTSALVLGEVITKCWRLEYQSVGEVVENLERIRKRLGITEKGEGK</sequence>
<dbReference type="Proteomes" id="UP001521116">
    <property type="component" value="Unassembled WGS sequence"/>
</dbReference>
<evidence type="ECO:0000313" key="2">
    <source>
        <dbReference type="EMBL" id="KAL1636214.1"/>
    </source>
</evidence>
<keyword evidence="3" id="KW-1185">Reference proteome</keyword>
<organism evidence="2 3">
    <name type="scientific">Neofusicoccum ribis</name>
    <dbReference type="NCBI Taxonomy" id="45134"/>
    <lineage>
        <taxon>Eukaryota</taxon>
        <taxon>Fungi</taxon>
        <taxon>Dikarya</taxon>
        <taxon>Ascomycota</taxon>
        <taxon>Pezizomycotina</taxon>
        <taxon>Dothideomycetes</taxon>
        <taxon>Dothideomycetes incertae sedis</taxon>
        <taxon>Botryosphaeriales</taxon>
        <taxon>Botryosphaeriaceae</taxon>
        <taxon>Neofusicoccum</taxon>
    </lineage>
</organism>
<dbReference type="Gene3D" id="1.10.510.10">
    <property type="entry name" value="Transferase(Phosphotransferase) domain 1"/>
    <property type="match status" value="1"/>
</dbReference>
<dbReference type="EMBL" id="JAJVDC020000007">
    <property type="protein sequence ID" value="KAL1636214.1"/>
    <property type="molecule type" value="Genomic_DNA"/>
</dbReference>
<name>A0ABR3T9J1_9PEZI</name>
<proteinExistence type="predicted"/>
<gene>
    <name evidence="2" type="ORF">SLS56_001193</name>
</gene>
<accession>A0ABR3T9J1</accession>
<feature type="domain" description="Protein kinase" evidence="1">
    <location>
        <begin position="1"/>
        <end position="131"/>
    </location>
</feature>
<evidence type="ECO:0000313" key="3">
    <source>
        <dbReference type="Proteomes" id="UP001521116"/>
    </source>
</evidence>
<dbReference type="InterPro" id="IPR000719">
    <property type="entry name" value="Prot_kinase_dom"/>
</dbReference>
<dbReference type="InterPro" id="IPR011009">
    <property type="entry name" value="Kinase-like_dom_sf"/>
</dbReference>
<dbReference type="PROSITE" id="PS50011">
    <property type="entry name" value="PROTEIN_KINASE_DOM"/>
    <property type="match status" value="1"/>
</dbReference>
<protein>
    <recommendedName>
        <fullName evidence="1">Protein kinase domain-containing protein</fullName>
    </recommendedName>
</protein>
<evidence type="ECO:0000259" key="1">
    <source>
        <dbReference type="PROSITE" id="PS50011"/>
    </source>
</evidence>